<feature type="domain" description="PPIase FKBP-type" evidence="8">
    <location>
        <begin position="230"/>
        <end position="317"/>
    </location>
</feature>
<feature type="signal peptide" evidence="7">
    <location>
        <begin position="1"/>
        <end position="20"/>
    </location>
</feature>
<keyword evidence="10" id="KW-1185">Reference proteome</keyword>
<keyword evidence="7" id="KW-0732">Signal</keyword>
<dbReference type="PANTHER" id="PTHR43811">
    <property type="entry name" value="FKBP-TYPE PEPTIDYL-PROLYL CIS-TRANS ISOMERASE FKPA"/>
    <property type="match status" value="1"/>
</dbReference>
<keyword evidence="3 5" id="KW-0697">Rotamase</keyword>
<reference evidence="9" key="1">
    <citation type="submission" date="2021-04" db="EMBL/GenBank/DDBJ databases">
        <title>Microbacterium tenobrionis sp. nov. and Microbacterium allomyrinae sp. nov., isolated from larvae of Tenobrio molitor and Allomyrina dichotoma, respectively.</title>
        <authorList>
            <person name="Lee S.D."/>
        </authorList>
    </citation>
    <scope>NUCLEOTIDE SEQUENCE</scope>
    <source>
        <strain evidence="9">BWT-G7</strain>
    </source>
</reference>
<dbReference type="RefSeq" id="WP_229385761.1">
    <property type="nucleotide sequence ID" value="NZ_JAGTTN010000007.1"/>
</dbReference>
<evidence type="ECO:0000256" key="7">
    <source>
        <dbReference type="SAM" id="SignalP"/>
    </source>
</evidence>
<dbReference type="PROSITE" id="PS51257">
    <property type="entry name" value="PROKAR_LIPOPROTEIN"/>
    <property type="match status" value="1"/>
</dbReference>
<dbReference type="InterPro" id="IPR001179">
    <property type="entry name" value="PPIase_FKBP_dom"/>
</dbReference>
<dbReference type="GO" id="GO:0003755">
    <property type="term" value="F:peptidyl-prolyl cis-trans isomerase activity"/>
    <property type="evidence" value="ECO:0007669"/>
    <property type="project" value="UniProtKB-UniRule"/>
</dbReference>
<keyword evidence="4 5" id="KW-0413">Isomerase</keyword>
<name>A0A9X1LX73_9MICO</name>
<evidence type="ECO:0000313" key="9">
    <source>
        <dbReference type="EMBL" id="MCC2033754.1"/>
    </source>
</evidence>
<evidence type="ECO:0000256" key="3">
    <source>
        <dbReference type="ARBA" id="ARBA00023110"/>
    </source>
</evidence>
<evidence type="ECO:0000313" key="10">
    <source>
        <dbReference type="Proteomes" id="UP001139354"/>
    </source>
</evidence>
<accession>A0A9X1LX73</accession>
<evidence type="ECO:0000256" key="5">
    <source>
        <dbReference type="PROSITE-ProRule" id="PRU00277"/>
    </source>
</evidence>
<sequence length="320" mass="32346">MRIRPLAALSVAALSAVLLAGCASPAEPDAEATPSATAAADLCDAQVESGEAVESVTIDGAVGEKSTATFTAPLEVTELQSTVIAEGSGDPVAAGDLISYALTAFSADTGEELGSFGYADSPALPQQISAENPLGQLLGCATPGTRVVAAFPPTTDESGAEVAGEVYIIDLLDVVPTAAWGEEQEPVDGMPTVELADDGQPSVTLPEGDIPTEFAKATLKEGDGDVVETGDTVLVQYQGVSWNTGEVFDESWGAAPFSFTVGSGVVQGFTDAVLGETVGSQVIAVLPPAVAYGEGEINDADLVGQTLVFVIDILAAQPAQ</sequence>
<comment type="caution">
    <text evidence="9">The sequence shown here is derived from an EMBL/GenBank/DDBJ whole genome shotgun (WGS) entry which is preliminary data.</text>
</comment>
<dbReference type="EMBL" id="JAGTTN010000007">
    <property type="protein sequence ID" value="MCC2033754.1"/>
    <property type="molecule type" value="Genomic_DNA"/>
</dbReference>
<comment type="similarity">
    <text evidence="2 6">Belongs to the FKBP-type PPIase family.</text>
</comment>
<dbReference type="PROSITE" id="PS50059">
    <property type="entry name" value="FKBP_PPIASE"/>
    <property type="match status" value="1"/>
</dbReference>
<evidence type="ECO:0000256" key="6">
    <source>
        <dbReference type="RuleBase" id="RU003915"/>
    </source>
</evidence>
<organism evidence="9 10">
    <name type="scientific">Microbacterium allomyrinae</name>
    <dbReference type="NCBI Taxonomy" id="2830666"/>
    <lineage>
        <taxon>Bacteria</taxon>
        <taxon>Bacillati</taxon>
        <taxon>Actinomycetota</taxon>
        <taxon>Actinomycetes</taxon>
        <taxon>Micrococcales</taxon>
        <taxon>Microbacteriaceae</taxon>
        <taxon>Microbacterium</taxon>
    </lineage>
</organism>
<protein>
    <recommendedName>
        <fullName evidence="6">Peptidyl-prolyl cis-trans isomerase</fullName>
        <ecNumber evidence="6">5.2.1.8</ecNumber>
    </recommendedName>
</protein>
<evidence type="ECO:0000256" key="4">
    <source>
        <dbReference type="ARBA" id="ARBA00023235"/>
    </source>
</evidence>
<gene>
    <name evidence="9" type="ORF">KEC57_16335</name>
</gene>
<dbReference type="Gene3D" id="3.10.50.40">
    <property type="match status" value="1"/>
</dbReference>
<proteinExistence type="inferred from homology"/>
<evidence type="ECO:0000256" key="1">
    <source>
        <dbReference type="ARBA" id="ARBA00000971"/>
    </source>
</evidence>
<dbReference type="Proteomes" id="UP001139354">
    <property type="component" value="Unassembled WGS sequence"/>
</dbReference>
<evidence type="ECO:0000259" key="8">
    <source>
        <dbReference type="PROSITE" id="PS50059"/>
    </source>
</evidence>
<dbReference type="EC" id="5.2.1.8" evidence="6"/>
<dbReference type="InterPro" id="IPR046357">
    <property type="entry name" value="PPIase_dom_sf"/>
</dbReference>
<dbReference type="SUPFAM" id="SSF54534">
    <property type="entry name" value="FKBP-like"/>
    <property type="match status" value="1"/>
</dbReference>
<dbReference type="AlphaFoldDB" id="A0A9X1LX73"/>
<comment type="catalytic activity">
    <reaction evidence="1 5 6">
        <text>[protein]-peptidylproline (omega=180) = [protein]-peptidylproline (omega=0)</text>
        <dbReference type="Rhea" id="RHEA:16237"/>
        <dbReference type="Rhea" id="RHEA-COMP:10747"/>
        <dbReference type="Rhea" id="RHEA-COMP:10748"/>
        <dbReference type="ChEBI" id="CHEBI:83833"/>
        <dbReference type="ChEBI" id="CHEBI:83834"/>
        <dbReference type="EC" id="5.2.1.8"/>
    </reaction>
</comment>
<feature type="chain" id="PRO_5040842075" description="Peptidyl-prolyl cis-trans isomerase" evidence="7">
    <location>
        <begin position="21"/>
        <end position="320"/>
    </location>
</feature>
<evidence type="ECO:0000256" key="2">
    <source>
        <dbReference type="ARBA" id="ARBA00006577"/>
    </source>
</evidence>
<dbReference type="Pfam" id="PF00254">
    <property type="entry name" value="FKBP_C"/>
    <property type="match status" value="1"/>
</dbReference>
<dbReference type="PANTHER" id="PTHR43811:SF19">
    <property type="entry name" value="39 KDA FK506-BINDING NUCLEAR PROTEIN"/>
    <property type="match status" value="1"/>
</dbReference>